<name>A0A0F9U0U7_9ZZZZ</name>
<gene>
    <name evidence="1" type="ORF">LCGC14_0263990</name>
</gene>
<sequence length="119" mass="13731">MKFSVKERLMLLSIMPSQGNLITLRLIRQAREELGFNEAEHENLSLGVEENSYRWDDKAEAEAGPKKIELGPVVRDIILKAFEVLDVSESLELIHLALYERFIEDVQEDYEGDESIPIR</sequence>
<proteinExistence type="predicted"/>
<organism evidence="1">
    <name type="scientific">marine sediment metagenome</name>
    <dbReference type="NCBI Taxonomy" id="412755"/>
    <lineage>
        <taxon>unclassified sequences</taxon>
        <taxon>metagenomes</taxon>
        <taxon>ecological metagenomes</taxon>
    </lineage>
</organism>
<comment type="caution">
    <text evidence="1">The sequence shown here is derived from an EMBL/GenBank/DDBJ whole genome shotgun (WGS) entry which is preliminary data.</text>
</comment>
<dbReference type="EMBL" id="LAZR01000143">
    <property type="protein sequence ID" value="KKN86840.1"/>
    <property type="molecule type" value="Genomic_DNA"/>
</dbReference>
<accession>A0A0F9U0U7</accession>
<reference evidence="1" key="1">
    <citation type="journal article" date="2015" name="Nature">
        <title>Complex archaea that bridge the gap between prokaryotes and eukaryotes.</title>
        <authorList>
            <person name="Spang A."/>
            <person name="Saw J.H."/>
            <person name="Jorgensen S.L."/>
            <person name="Zaremba-Niedzwiedzka K."/>
            <person name="Martijn J."/>
            <person name="Lind A.E."/>
            <person name="van Eijk R."/>
            <person name="Schleper C."/>
            <person name="Guy L."/>
            <person name="Ettema T.J."/>
        </authorList>
    </citation>
    <scope>NUCLEOTIDE SEQUENCE</scope>
</reference>
<evidence type="ECO:0000313" key="1">
    <source>
        <dbReference type="EMBL" id="KKN86840.1"/>
    </source>
</evidence>
<protein>
    <submittedName>
        <fullName evidence="1">Uncharacterized protein</fullName>
    </submittedName>
</protein>
<dbReference type="AlphaFoldDB" id="A0A0F9U0U7"/>